<keyword evidence="5" id="KW-0963">Cytoplasm</keyword>
<dbReference type="Pfam" id="PF01494">
    <property type="entry name" value="FAD_binding_3"/>
    <property type="match status" value="2"/>
</dbReference>
<feature type="binding site" evidence="5">
    <location>
        <position position="40"/>
    </location>
    <ligand>
        <name>NADPH</name>
        <dbReference type="ChEBI" id="CHEBI:57783"/>
    </ligand>
</feature>
<dbReference type="AlphaFoldDB" id="E8TPK5"/>
<keyword evidence="5" id="KW-0521">NADP</keyword>
<dbReference type="InterPro" id="IPR002938">
    <property type="entry name" value="FAD-bd"/>
</dbReference>
<geneLocation type="plasmid" evidence="7 8">
    <name>pMESCI01</name>
</geneLocation>
<dbReference type="GO" id="GO:0004497">
    <property type="term" value="F:monooxygenase activity"/>
    <property type="evidence" value="ECO:0007669"/>
    <property type="project" value="UniProtKB-UniRule"/>
</dbReference>
<evidence type="ECO:0000256" key="3">
    <source>
        <dbReference type="ARBA" id="ARBA00023002"/>
    </source>
</evidence>
<reference evidence="8" key="1">
    <citation type="submission" date="2011-01" db="EMBL/GenBank/DDBJ databases">
        <title>Complete sequence of plasmid of Mesorhizobium ciceri bv. biserrulae WSM1271.</title>
        <authorList>
            <person name="Lucas S."/>
            <person name="Copeland A."/>
            <person name="Lapidus A."/>
            <person name="Cheng J.-F."/>
            <person name="Goodwin L."/>
            <person name="Pitluck S."/>
            <person name="Teshima H."/>
            <person name="Detter J.C."/>
            <person name="Han C."/>
            <person name="Tapia R."/>
            <person name="Land M."/>
            <person name="Hauser L."/>
            <person name="Kyrpides N."/>
            <person name="Ivanova N."/>
            <person name="Nandasena K."/>
            <person name="Reeve W.G."/>
            <person name="Howieson J.G."/>
            <person name="O'Hara G."/>
            <person name="Tiwari R.P."/>
            <person name="Woyke T."/>
        </authorList>
    </citation>
    <scope>NUCLEOTIDE SEQUENCE [LARGE SCALE GENOMIC DNA]</scope>
    <source>
        <strain evidence="8">HAMBI 2942 / LMG 23838 / WSM1271</strain>
        <plasmid evidence="8">Plasmid pMESCI01</plasmid>
    </source>
</reference>
<feature type="binding site" evidence="5">
    <location>
        <position position="295"/>
    </location>
    <ligand>
        <name>FAD</name>
        <dbReference type="ChEBI" id="CHEBI:57692"/>
    </ligand>
</feature>
<dbReference type="EC" id="1.14.13.-" evidence="5"/>
<dbReference type="GO" id="GO:0071949">
    <property type="term" value="F:FAD binding"/>
    <property type="evidence" value="ECO:0007669"/>
    <property type="project" value="InterPro"/>
</dbReference>
<dbReference type="eggNOG" id="COG0654">
    <property type="taxonomic scope" value="Bacteria"/>
</dbReference>
<dbReference type="PATRIC" id="fig|765698.3.peg.191"/>
<dbReference type="GO" id="GO:0005737">
    <property type="term" value="C:cytoplasm"/>
    <property type="evidence" value="ECO:0007669"/>
    <property type="project" value="UniProtKB-SubCell"/>
</dbReference>
<dbReference type="PRINTS" id="PR00420">
    <property type="entry name" value="RNGMNOXGNASE"/>
</dbReference>
<dbReference type="KEGG" id="mci:Mesci_6246"/>
<gene>
    <name evidence="7" type="ordered locus">Mesci_6246</name>
</gene>
<dbReference type="RefSeq" id="WP_013525186.1">
    <property type="nucleotide sequence ID" value="NC_014918.1"/>
</dbReference>
<keyword evidence="5" id="KW-0547">Nucleotide-binding</keyword>
<keyword evidence="3 5" id="KW-0560">Oxidoreductase</keyword>
<comment type="caution">
    <text evidence="5">Lacks conserved residue(s) required for the propagation of feature annotation.</text>
</comment>
<comment type="domain">
    <text evidence="5">Consists of an N-terminal FAD-binding domain with a Rossman fold and a C-terminal substrate-binding domain.</text>
</comment>
<dbReference type="Proteomes" id="UP000007471">
    <property type="component" value="Plasmid pMESCI01"/>
</dbReference>
<dbReference type="HOGENOM" id="CLU_009665_4_0_5"/>
<dbReference type="PANTHER" id="PTHR46972">
    <property type="entry name" value="MONOOXYGENASE ASQM-RELATED"/>
    <property type="match status" value="1"/>
</dbReference>
<evidence type="ECO:0000256" key="2">
    <source>
        <dbReference type="ARBA" id="ARBA00022827"/>
    </source>
</evidence>
<keyword evidence="4 5" id="KW-0503">Monooxygenase</keyword>
<sequence length="390" mass="41717">MRNRIAIIGAGLGGLTLARVLHVHGVSATVYEADASSASRAQGGLLGIHAYNGQLALKSAGLFDSFLQLVRPGEDAKRIVDKDFHILFDRPGSHSGERPEVDRGELRKMLIDSIPADMIHWNHKVTSVAATEDNGHEITFMDGSKVTCDLIIGADGAWSKVRPLLSDSKPAYTGTCFVETFLFDGDTRHKASAEAIGSGTLMAVAPGKGILAHRNADGSLHVYVALNKPEDWIASIDFSDAEAGLARIAGQFEGWASQLTALITDCEADPVLRPIHALPVGHRWSRVPGATLLGDAAHLMSPFSGEGANLAMLDGAELARALLAYPDDVESALSVYEKRLFPRSGKVAQEAAQNLERFFDNTAPQSVVDLFSAIQTSANTPLRSWQSSQA</sequence>
<dbReference type="Gene3D" id="3.50.50.60">
    <property type="entry name" value="FAD/NAD(P)-binding domain"/>
    <property type="match status" value="1"/>
</dbReference>
<keyword evidence="7" id="KW-0614">Plasmid</keyword>
<evidence type="ECO:0000313" key="8">
    <source>
        <dbReference type="Proteomes" id="UP000007471"/>
    </source>
</evidence>
<comment type="subcellular location">
    <subcellularLocation>
        <location evidence="5">Cytoplasm</location>
    </subcellularLocation>
</comment>
<dbReference type="InterPro" id="IPR036188">
    <property type="entry name" value="FAD/NAD-bd_sf"/>
</dbReference>
<dbReference type="SUPFAM" id="SSF51905">
    <property type="entry name" value="FAD/NAD(P)-binding domain"/>
    <property type="match status" value="1"/>
</dbReference>
<comment type="catalytic activity">
    <reaction evidence="5">
        <text>a tetracycline + NADPH + O2 + H(+) = an 11a-hydroxytetracycline + NADP(+) + H2O</text>
        <dbReference type="Rhea" id="RHEA:61444"/>
        <dbReference type="ChEBI" id="CHEBI:15377"/>
        <dbReference type="ChEBI" id="CHEBI:15378"/>
        <dbReference type="ChEBI" id="CHEBI:15379"/>
        <dbReference type="ChEBI" id="CHEBI:57783"/>
        <dbReference type="ChEBI" id="CHEBI:58349"/>
        <dbReference type="ChEBI" id="CHEBI:144644"/>
        <dbReference type="ChEBI" id="CHEBI:144645"/>
    </reaction>
</comment>
<organism evidence="7 8">
    <name type="scientific">Mesorhizobium ciceri biovar biserrulae (strain HAMBI 2942 / LMG 23838 / WSM1271)</name>
    <dbReference type="NCBI Taxonomy" id="765698"/>
    <lineage>
        <taxon>Bacteria</taxon>
        <taxon>Pseudomonadati</taxon>
        <taxon>Pseudomonadota</taxon>
        <taxon>Alphaproteobacteria</taxon>
        <taxon>Hyphomicrobiales</taxon>
        <taxon>Phyllobacteriaceae</taxon>
        <taxon>Mesorhizobium</taxon>
    </lineage>
</organism>
<name>E8TPK5_MESCW</name>
<dbReference type="PANTHER" id="PTHR46972:SF1">
    <property type="entry name" value="FAD DEPENDENT OXIDOREDUCTASE DOMAIN-CONTAINING PROTEIN"/>
    <property type="match status" value="1"/>
</dbReference>
<comment type="subunit">
    <text evidence="5">Monomer.</text>
</comment>
<proteinExistence type="inferred from homology"/>
<keyword evidence="2 5" id="KW-0274">FAD</keyword>
<comment type="similarity">
    <text evidence="5">Belongs to the aromatic-ring hydroxylase family. TetX subfamily.</text>
</comment>
<evidence type="ECO:0000256" key="1">
    <source>
        <dbReference type="ARBA" id="ARBA00022630"/>
    </source>
</evidence>
<feature type="domain" description="FAD-binding" evidence="6">
    <location>
        <begin position="292"/>
        <end position="348"/>
    </location>
</feature>
<comment type="function">
    <text evidence="5">An FAD-requiring monooxygenase active on some tetracycline antibiotic derivatives, which leads to their inactivation. Hydroxylates carbon 11a of tetracycline and some analogs.</text>
</comment>
<comment type="cofactor">
    <cofactor evidence="5">
        <name>FAD</name>
        <dbReference type="ChEBI" id="CHEBI:57692"/>
    </cofactor>
</comment>
<feature type="domain" description="FAD-binding" evidence="6">
    <location>
        <begin position="5"/>
        <end position="166"/>
    </location>
</feature>
<evidence type="ECO:0000256" key="4">
    <source>
        <dbReference type="ARBA" id="ARBA00023033"/>
    </source>
</evidence>
<evidence type="ECO:0000256" key="5">
    <source>
        <dbReference type="HAMAP-Rule" id="MF_00845"/>
    </source>
</evidence>
<dbReference type="GO" id="GO:0046677">
    <property type="term" value="P:response to antibiotic"/>
    <property type="evidence" value="ECO:0007669"/>
    <property type="project" value="InterPro"/>
</dbReference>
<feature type="binding site" evidence="5">
    <location>
        <position position="103"/>
    </location>
    <ligand>
        <name>FAD</name>
        <dbReference type="ChEBI" id="CHEBI:57692"/>
    </ligand>
</feature>
<dbReference type="HAMAP" id="MF_00845">
    <property type="entry name" value="TetX_monooxygenase"/>
    <property type="match status" value="1"/>
</dbReference>
<dbReference type="OrthoDB" id="4230779at2"/>
<protein>
    <recommendedName>
        <fullName evidence="5">Flavin-dependent monooxygenase</fullName>
    </recommendedName>
    <alternativeName>
        <fullName evidence="5">TetX monooxygenase</fullName>
        <shortName evidence="5">TetX</shortName>
        <ecNumber evidence="5">1.14.13.-</ecNumber>
    </alternativeName>
</protein>
<keyword evidence="1 5" id="KW-0285">Flavoprotein</keyword>
<dbReference type="InterPro" id="IPR043683">
    <property type="entry name" value="TetX_monooxygenase"/>
</dbReference>
<evidence type="ECO:0000259" key="6">
    <source>
        <dbReference type="Pfam" id="PF01494"/>
    </source>
</evidence>
<dbReference type="EMBL" id="CP002448">
    <property type="protein sequence ID" value="ADV15240.1"/>
    <property type="molecule type" value="Genomic_DNA"/>
</dbReference>
<evidence type="ECO:0000313" key="7">
    <source>
        <dbReference type="EMBL" id="ADV15240.1"/>
    </source>
</evidence>
<accession>E8TPK5</accession>